<dbReference type="InterPro" id="IPR043968">
    <property type="entry name" value="SGNH"/>
</dbReference>
<organism evidence="4 5">
    <name type="scientific">Aeromicrobium wangtongii</name>
    <dbReference type="NCBI Taxonomy" id="2969247"/>
    <lineage>
        <taxon>Bacteria</taxon>
        <taxon>Bacillati</taxon>
        <taxon>Actinomycetota</taxon>
        <taxon>Actinomycetes</taxon>
        <taxon>Propionibacteriales</taxon>
        <taxon>Nocardioidaceae</taxon>
        <taxon>Aeromicrobium</taxon>
    </lineage>
</organism>
<evidence type="ECO:0000256" key="1">
    <source>
        <dbReference type="SAM" id="MobiDB-lite"/>
    </source>
</evidence>
<gene>
    <name evidence="4" type="ORF">NQV15_06210</name>
</gene>
<dbReference type="Pfam" id="PF19040">
    <property type="entry name" value="SGNH"/>
    <property type="match status" value="1"/>
</dbReference>
<feature type="region of interest" description="Disordered" evidence="1">
    <location>
        <begin position="56"/>
        <end position="75"/>
    </location>
</feature>
<sequence length="332" mass="35448">MTSRQKVSVAVTIALAAVMVLAVVWAQASPHSPGSDAPGAAALLDPQSSEVDWSTLETAGRITPAPRDAEKDRPAFYDNGSGCQIGDGDAVPKICAAGDRDARRTLMLVGDSKIAQWQTAFSHLGERAGWRVLSSTKKACPFTDAAITGGDKVRDDCRQWGRYTMQDILRLRPDVVITSQRFDTALPVGTSHGEDRTTGAMVAGLRSFWKQIQQAGMPVVVMLDNPFPSTHPVDECVAAHLNELSACAFALAPGQQEAAAPVLRKAARGVPGVEIIDMTPTICPDDGMCPAVIGDVLVYRAGSHLTKTFTVSAERQLSRELAEATHGRFAER</sequence>
<dbReference type="Proteomes" id="UP001316184">
    <property type="component" value="Chromosome"/>
</dbReference>
<evidence type="ECO:0000313" key="4">
    <source>
        <dbReference type="EMBL" id="UUP14901.1"/>
    </source>
</evidence>
<feature type="signal peptide" evidence="2">
    <location>
        <begin position="1"/>
        <end position="22"/>
    </location>
</feature>
<feature type="chain" id="PRO_5045346622" description="SGNH domain-containing protein" evidence="2">
    <location>
        <begin position="23"/>
        <end position="332"/>
    </location>
</feature>
<reference evidence="4 5" key="1">
    <citation type="submission" date="2022-08" db="EMBL/GenBank/DDBJ databases">
        <title>novel species in genus Aeromicrobium.</title>
        <authorList>
            <person name="Ye L."/>
        </authorList>
    </citation>
    <scope>NUCLEOTIDE SEQUENCE [LARGE SCALE GENOMIC DNA]</scope>
    <source>
        <strain evidence="5">zg-Y1379</strain>
    </source>
</reference>
<dbReference type="RefSeq" id="WP_232398852.1">
    <property type="nucleotide sequence ID" value="NZ_CP102173.1"/>
</dbReference>
<keyword evidence="5" id="KW-1185">Reference proteome</keyword>
<dbReference type="EMBL" id="CP102173">
    <property type="protein sequence ID" value="UUP14901.1"/>
    <property type="molecule type" value="Genomic_DNA"/>
</dbReference>
<proteinExistence type="predicted"/>
<feature type="domain" description="SGNH" evidence="3">
    <location>
        <begin position="83"/>
        <end position="308"/>
    </location>
</feature>
<evidence type="ECO:0000313" key="5">
    <source>
        <dbReference type="Proteomes" id="UP001316184"/>
    </source>
</evidence>
<name>A0ABY5MCP3_9ACTN</name>
<accession>A0ABY5MCP3</accession>
<keyword evidence="2" id="KW-0732">Signal</keyword>
<evidence type="ECO:0000259" key="3">
    <source>
        <dbReference type="Pfam" id="PF19040"/>
    </source>
</evidence>
<protein>
    <recommendedName>
        <fullName evidence="3">SGNH domain-containing protein</fullName>
    </recommendedName>
</protein>
<evidence type="ECO:0000256" key="2">
    <source>
        <dbReference type="SAM" id="SignalP"/>
    </source>
</evidence>
<dbReference type="SUPFAM" id="SSF52266">
    <property type="entry name" value="SGNH hydrolase"/>
    <property type="match status" value="1"/>
</dbReference>